<evidence type="ECO:0000256" key="1">
    <source>
        <dbReference type="SAM" id="MobiDB-lite"/>
    </source>
</evidence>
<dbReference type="PANTHER" id="PTHR33525:SF4">
    <property type="entry name" value="CYCLIC DI-GMP PHOSPHODIESTERASE CDGJ"/>
    <property type="match status" value="1"/>
</dbReference>
<organism evidence="3 4">
    <name type="scientific">Steroidobacter flavus</name>
    <dbReference type="NCBI Taxonomy" id="1842136"/>
    <lineage>
        <taxon>Bacteria</taxon>
        <taxon>Pseudomonadati</taxon>
        <taxon>Pseudomonadota</taxon>
        <taxon>Gammaproteobacteria</taxon>
        <taxon>Steroidobacterales</taxon>
        <taxon>Steroidobacteraceae</taxon>
        <taxon>Steroidobacter</taxon>
    </lineage>
</organism>
<dbReference type="RefSeq" id="WP_380596298.1">
    <property type="nucleotide sequence ID" value="NZ_JBHSDU010000003.1"/>
</dbReference>
<dbReference type="PANTHER" id="PTHR33525">
    <property type="match status" value="1"/>
</dbReference>
<accession>A0ABV8SQS6</accession>
<dbReference type="SUPFAM" id="SSF109604">
    <property type="entry name" value="HD-domain/PDEase-like"/>
    <property type="match status" value="1"/>
</dbReference>
<dbReference type="EMBL" id="JBHSDU010000003">
    <property type="protein sequence ID" value="MFC4309237.1"/>
    <property type="molecule type" value="Genomic_DNA"/>
</dbReference>
<reference evidence="4" key="1">
    <citation type="journal article" date="2019" name="Int. J. Syst. Evol. Microbiol.">
        <title>The Global Catalogue of Microorganisms (GCM) 10K type strain sequencing project: providing services to taxonomists for standard genome sequencing and annotation.</title>
        <authorList>
            <consortium name="The Broad Institute Genomics Platform"/>
            <consortium name="The Broad Institute Genome Sequencing Center for Infectious Disease"/>
            <person name="Wu L."/>
            <person name="Ma J."/>
        </authorList>
    </citation>
    <scope>NUCLEOTIDE SEQUENCE [LARGE SCALE GENOMIC DNA]</scope>
    <source>
        <strain evidence="4">CGMCC 1.10759</strain>
    </source>
</reference>
<dbReference type="Gene3D" id="1.10.3210.10">
    <property type="entry name" value="Hypothetical protein af1432"/>
    <property type="match status" value="1"/>
</dbReference>
<dbReference type="PROSITE" id="PS51833">
    <property type="entry name" value="HDOD"/>
    <property type="match status" value="1"/>
</dbReference>
<dbReference type="InterPro" id="IPR003018">
    <property type="entry name" value="GAF"/>
</dbReference>
<dbReference type="Gene3D" id="3.30.450.40">
    <property type="match status" value="1"/>
</dbReference>
<feature type="domain" description="HDOD" evidence="2">
    <location>
        <begin position="26"/>
        <end position="220"/>
    </location>
</feature>
<feature type="region of interest" description="Disordered" evidence="1">
    <location>
        <begin position="311"/>
        <end position="331"/>
    </location>
</feature>
<sequence length="526" mass="57726">MPTRTEDHRPPGLDAILRRLRSCSGFPTLSTTIVDINSVVANELHSARQLTQVILRDASLTTKLLQVVNSALYGQYHGRIRTVSKAVMILGCDEVRNTAMALTMLEFSKGRPQEKSLQNELVGAFFAGVVSKQLGQRLGIPNSEEAVICAMFQSLGRLLVTFFLYEENQKIRALVDKEIPEEAAAERVLGISYRELGVGVAREWNFPARLIEGMETLSTREISAPTGDVDRLKVAANYANDLCNAALRTPPSSKSAALFALSRRYGPAIKLDVRELGALIDQSLKEMAERTTGLDVPAEKNATWQTIRAWSGTPADTAETSTAEPAQTPDPLTEHVDAIDEQQQDAATTATETSQQALSAGIRDVTEALATDCSLNDLLHMVLETMYRGMDFTRTLIFIRDARMNSMRARFGFGADIESIIPQCSFSLAFAPDAFHVSIEKGADIVIENAQAENIAQRIPEWHRKATRARSFILLPVMLKGQAIGLLYADSEKPDGIKIDAEQLGLLRTLRGQVTLAFKHCAPGRA</sequence>
<comment type="caution">
    <text evidence="3">The sequence shown here is derived from an EMBL/GenBank/DDBJ whole genome shotgun (WGS) entry which is preliminary data.</text>
</comment>
<dbReference type="SUPFAM" id="SSF55781">
    <property type="entry name" value="GAF domain-like"/>
    <property type="match status" value="1"/>
</dbReference>
<proteinExistence type="predicted"/>
<evidence type="ECO:0000259" key="2">
    <source>
        <dbReference type="PROSITE" id="PS51833"/>
    </source>
</evidence>
<dbReference type="Pfam" id="PF01590">
    <property type="entry name" value="GAF"/>
    <property type="match status" value="1"/>
</dbReference>
<name>A0ABV8SQS6_9GAMM</name>
<dbReference type="InterPro" id="IPR013976">
    <property type="entry name" value="HDOD"/>
</dbReference>
<dbReference type="Pfam" id="PF08668">
    <property type="entry name" value="HDOD"/>
    <property type="match status" value="1"/>
</dbReference>
<protein>
    <submittedName>
        <fullName evidence="3">HDOD domain-containing protein</fullName>
    </submittedName>
</protein>
<dbReference type="Proteomes" id="UP001595904">
    <property type="component" value="Unassembled WGS sequence"/>
</dbReference>
<keyword evidence="4" id="KW-1185">Reference proteome</keyword>
<dbReference type="InterPro" id="IPR052340">
    <property type="entry name" value="RNase_Y/CdgJ"/>
</dbReference>
<gene>
    <name evidence="3" type="ORF">ACFPN2_09110</name>
</gene>
<evidence type="ECO:0000313" key="3">
    <source>
        <dbReference type="EMBL" id="MFC4309237.1"/>
    </source>
</evidence>
<evidence type="ECO:0000313" key="4">
    <source>
        <dbReference type="Proteomes" id="UP001595904"/>
    </source>
</evidence>
<dbReference type="InterPro" id="IPR029016">
    <property type="entry name" value="GAF-like_dom_sf"/>
</dbReference>